<proteinExistence type="predicted"/>
<dbReference type="AlphaFoldDB" id="A0A074MEN5"/>
<keyword evidence="1" id="KW-0472">Membrane</keyword>
<organism evidence="2 3">
    <name type="scientific">Erythrobacter longus</name>
    <dbReference type="NCBI Taxonomy" id="1044"/>
    <lineage>
        <taxon>Bacteria</taxon>
        <taxon>Pseudomonadati</taxon>
        <taxon>Pseudomonadota</taxon>
        <taxon>Alphaproteobacteria</taxon>
        <taxon>Sphingomonadales</taxon>
        <taxon>Erythrobacteraceae</taxon>
        <taxon>Erythrobacter/Porphyrobacter group</taxon>
        <taxon>Erythrobacter</taxon>
    </lineage>
</organism>
<sequence length="125" mass="14089">MVTTFEAAIIAILAVGFVIPAWVMALSFRERAKAMRVEEPNKRYFAYAALLQSLHAQLDPQSKTVRNGPLFAATVRELANYPEYRSFSVLFLEEITITGTRKFDQVVRAELKAVEAQLLDIKEPA</sequence>
<dbReference type="STRING" id="1044.EH31_09570"/>
<reference evidence="2 3" key="1">
    <citation type="submission" date="2014-04" db="EMBL/GenBank/DDBJ databases">
        <title>A comprehensive comparison of genomes of Erythrobacter spp. strains.</title>
        <authorList>
            <person name="Zheng Q."/>
        </authorList>
    </citation>
    <scope>NUCLEOTIDE SEQUENCE [LARGE SCALE GENOMIC DNA]</scope>
    <source>
        <strain evidence="2 3">DSM 6997</strain>
    </source>
</reference>
<keyword evidence="1" id="KW-0812">Transmembrane</keyword>
<gene>
    <name evidence="2" type="ORF">EH31_09570</name>
</gene>
<feature type="transmembrane region" description="Helical" evidence="1">
    <location>
        <begin position="6"/>
        <end position="26"/>
    </location>
</feature>
<evidence type="ECO:0000313" key="2">
    <source>
        <dbReference type="EMBL" id="KEO90328.1"/>
    </source>
</evidence>
<dbReference type="EMBL" id="JMIW01000003">
    <property type="protein sequence ID" value="KEO90328.1"/>
    <property type="molecule type" value="Genomic_DNA"/>
</dbReference>
<name>A0A074MEN5_ERYLO</name>
<protein>
    <submittedName>
        <fullName evidence="2">Uncharacterized protein</fullName>
    </submittedName>
</protein>
<evidence type="ECO:0000313" key="3">
    <source>
        <dbReference type="Proteomes" id="UP000027647"/>
    </source>
</evidence>
<keyword evidence="1" id="KW-1133">Transmembrane helix</keyword>
<accession>A0A074MEN5</accession>
<keyword evidence="3" id="KW-1185">Reference proteome</keyword>
<evidence type="ECO:0000256" key="1">
    <source>
        <dbReference type="SAM" id="Phobius"/>
    </source>
</evidence>
<comment type="caution">
    <text evidence="2">The sequence shown here is derived from an EMBL/GenBank/DDBJ whole genome shotgun (WGS) entry which is preliminary data.</text>
</comment>
<dbReference type="Proteomes" id="UP000027647">
    <property type="component" value="Unassembled WGS sequence"/>
</dbReference>